<keyword evidence="4" id="KW-0249">Electron transport</keyword>
<gene>
    <name evidence="8" type="ORF">GCM10011494_19230</name>
</gene>
<evidence type="ECO:0000256" key="1">
    <source>
        <dbReference type="ARBA" id="ARBA00022448"/>
    </source>
</evidence>
<evidence type="ECO:0000259" key="7">
    <source>
        <dbReference type="PROSITE" id="PS51007"/>
    </source>
</evidence>
<evidence type="ECO:0000256" key="4">
    <source>
        <dbReference type="ARBA" id="ARBA00022982"/>
    </source>
</evidence>
<reference evidence="8" key="2">
    <citation type="submission" date="2020-09" db="EMBL/GenBank/DDBJ databases">
        <authorList>
            <person name="Sun Q."/>
            <person name="Zhou Y."/>
        </authorList>
    </citation>
    <scope>NUCLEOTIDE SEQUENCE</scope>
    <source>
        <strain evidence="8">CGMCC 1.15095</strain>
    </source>
</reference>
<dbReference type="Proteomes" id="UP000608154">
    <property type="component" value="Unassembled WGS sequence"/>
</dbReference>
<dbReference type="PROSITE" id="PS51007">
    <property type="entry name" value="CYTC"/>
    <property type="match status" value="1"/>
</dbReference>
<dbReference type="GO" id="GO:0046872">
    <property type="term" value="F:metal ion binding"/>
    <property type="evidence" value="ECO:0007669"/>
    <property type="project" value="UniProtKB-KW"/>
</dbReference>
<keyword evidence="2 6" id="KW-0349">Heme</keyword>
<keyword evidence="3 6" id="KW-0479">Metal-binding</keyword>
<evidence type="ECO:0000256" key="5">
    <source>
        <dbReference type="ARBA" id="ARBA00023004"/>
    </source>
</evidence>
<dbReference type="PANTHER" id="PTHR11961">
    <property type="entry name" value="CYTOCHROME C"/>
    <property type="match status" value="1"/>
</dbReference>
<dbReference type="AlphaFoldDB" id="A0A916TS39"/>
<reference evidence="8" key="1">
    <citation type="journal article" date="2014" name="Int. J. Syst. Evol. Microbiol.">
        <title>Complete genome sequence of Corynebacterium casei LMG S-19264T (=DSM 44701T), isolated from a smear-ripened cheese.</title>
        <authorList>
            <consortium name="US DOE Joint Genome Institute (JGI-PGF)"/>
            <person name="Walter F."/>
            <person name="Albersmeier A."/>
            <person name="Kalinowski J."/>
            <person name="Ruckert C."/>
        </authorList>
    </citation>
    <scope>NUCLEOTIDE SEQUENCE</scope>
    <source>
        <strain evidence="8">CGMCC 1.15095</strain>
    </source>
</reference>
<dbReference type="GO" id="GO:0009055">
    <property type="term" value="F:electron transfer activity"/>
    <property type="evidence" value="ECO:0007669"/>
    <property type="project" value="InterPro"/>
</dbReference>
<proteinExistence type="predicted"/>
<evidence type="ECO:0000313" key="9">
    <source>
        <dbReference type="Proteomes" id="UP000608154"/>
    </source>
</evidence>
<comment type="caution">
    <text evidence="8">The sequence shown here is derived from an EMBL/GenBank/DDBJ whole genome shotgun (WGS) entry which is preliminary data.</text>
</comment>
<dbReference type="PRINTS" id="PR00604">
    <property type="entry name" value="CYTCHRMECIAB"/>
</dbReference>
<evidence type="ECO:0000256" key="6">
    <source>
        <dbReference type="PROSITE-ProRule" id="PRU00433"/>
    </source>
</evidence>
<evidence type="ECO:0000256" key="2">
    <source>
        <dbReference type="ARBA" id="ARBA00022617"/>
    </source>
</evidence>
<dbReference type="InterPro" id="IPR009056">
    <property type="entry name" value="Cyt_c-like_dom"/>
</dbReference>
<dbReference type="InterPro" id="IPR036909">
    <property type="entry name" value="Cyt_c-like_dom_sf"/>
</dbReference>
<keyword evidence="9" id="KW-1185">Reference proteome</keyword>
<keyword evidence="1" id="KW-0813">Transport</keyword>
<accession>A0A916TS39</accession>
<dbReference type="EMBL" id="BMHK01000011">
    <property type="protein sequence ID" value="GGC00833.1"/>
    <property type="molecule type" value="Genomic_DNA"/>
</dbReference>
<dbReference type="Gene3D" id="1.10.760.10">
    <property type="entry name" value="Cytochrome c-like domain"/>
    <property type="match status" value="1"/>
</dbReference>
<feature type="domain" description="Cytochrome c" evidence="7">
    <location>
        <begin position="1"/>
        <end position="93"/>
    </location>
</feature>
<dbReference type="Pfam" id="PF00034">
    <property type="entry name" value="Cytochrom_C"/>
    <property type="match status" value="1"/>
</dbReference>
<name>A0A916TS39_9SPHN</name>
<protein>
    <submittedName>
        <fullName evidence="8">Cytochrome c</fullName>
    </submittedName>
</protein>
<evidence type="ECO:0000256" key="3">
    <source>
        <dbReference type="ARBA" id="ARBA00022723"/>
    </source>
</evidence>
<sequence>MVFRQRCQACHTEEAGKPARVGPNLAGVVGRKAAATDFNYSAALKGSGLTWNRENLDRYLAAPSKVIPGTRMVIALTDPAQRKALIDYLAKKR</sequence>
<keyword evidence="5 6" id="KW-0408">Iron</keyword>
<dbReference type="SUPFAM" id="SSF46626">
    <property type="entry name" value="Cytochrome c"/>
    <property type="match status" value="1"/>
</dbReference>
<dbReference type="GO" id="GO:0020037">
    <property type="term" value="F:heme binding"/>
    <property type="evidence" value="ECO:0007669"/>
    <property type="project" value="InterPro"/>
</dbReference>
<organism evidence="8 9">
    <name type="scientific">Novosphingobium endophyticum</name>
    <dbReference type="NCBI Taxonomy" id="1955250"/>
    <lineage>
        <taxon>Bacteria</taxon>
        <taxon>Pseudomonadati</taxon>
        <taxon>Pseudomonadota</taxon>
        <taxon>Alphaproteobacteria</taxon>
        <taxon>Sphingomonadales</taxon>
        <taxon>Sphingomonadaceae</taxon>
        <taxon>Novosphingobium</taxon>
    </lineage>
</organism>
<dbReference type="InterPro" id="IPR002327">
    <property type="entry name" value="Cyt_c_1A/1B"/>
</dbReference>
<evidence type="ECO:0000313" key="8">
    <source>
        <dbReference type="EMBL" id="GGC00833.1"/>
    </source>
</evidence>